<evidence type="ECO:0000256" key="1">
    <source>
        <dbReference type="SAM" id="MobiDB-lite"/>
    </source>
</evidence>
<evidence type="ECO:0000313" key="2">
    <source>
        <dbReference type="EMBL" id="KAF2636426.1"/>
    </source>
</evidence>
<reference evidence="2" key="1">
    <citation type="journal article" date="2020" name="Stud. Mycol.">
        <title>101 Dothideomycetes genomes: a test case for predicting lifestyles and emergence of pathogens.</title>
        <authorList>
            <person name="Haridas S."/>
            <person name="Albert R."/>
            <person name="Binder M."/>
            <person name="Bloem J."/>
            <person name="Labutti K."/>
            <person name="Salamov A."/>
            <person name="Andreopoulos B."/>
            <person name="Baker S."/>
            <person name="Barry K."/>
            <person name="Bills G."/>
            <person name="Bluhm B."/>
            <person name="Cannon C."/>
            <person name="Castanera R."/>
            <person name="Culley D."/>
            <person name="Daum C."/>
            <person name="Ezra D."/>
            <person name="Gonzalez J."/>
            <person name="Henrissat B."/>
            <person name="Kuo A."/>
            <person name="Liang C."/>
            <person name="Lipzen A."/>
            <person name="Lutzoni F."/>
            <person name="Magnuson J."/>
            <person name="Mondo S."/>
            <person name="Nolan M."/>
            <person name="Ohm R."/>
            <person name="Pangilinan J."/>
            <person name="Park H.-J."/>
            <person name="Ramirez L."/>
            <person name="Alfaro M."/>
            <person name="Sun H."/>
            <person name="Tritt A."/>
            <person name="Yoshinaga Y."/>
            <person name="Zwiers L.-H."/>
            <person name="Turgeon B."/>
            <person name="Goodwin S."/>
            <person name="Spatafora J."/>
            <person name="Crous P."/>
            <person name="Grigoriev I."/>
        </authorList>
    </citation>
    <scope>NUCLEOTIDE SEQUENCE</scope>
    <source>
        <strain evidence="2">CBS 473.64</strain>
    </source>
</reference>
<feature type="compositionally biased region" description="Basic residues" evidence="1">
    <location>
        <begin position="157"/>
        <end position="175"/>
    </location>
</feature>
<keyword evidence="3" id="KW-1185">Reference proteome</keyword>
<dbReference type="AlphaFoldDB" id="A0A6A6RMF2"/>
<gene>
    <name evidence="2" type="ORF">P280DRAFT_150667</name>
</gene>
<dbReference type="EMBL" id="MU006798">
    <property type="protein sequence ID" value="KAF2636426.1"/>
    <property type="molecule type" value="Genomic_DNA"/>
</dbReference>
<proteinExistence type="predicted"/>
<evidence type="ECO:0000313" key="3">
    <source>
        <dbReference type="Proteomes" id="UP000799753"/>
    </source>
</evidence>
<accession>A0A6A6RMF2</accession>
<name>A0A6A6RMF2_9PLEO</name>
<organism evidence="2 3">
    <name type="scientific">Massarina eburnea CBS 473.64</name>
    <dbReference type="NCBI Taxonomy" id="1395130"/>
    <lineage>
        <taxon>Eukaryota</taxon>
        <taxon>Fungi</taxon>
        <taxon>Dikarya</taxon>
        <taxon>Ascomycota</taxon>
        <taxon>Pezizomycotina</taxon>
        <taxon>Dothideomycetes</taxon>
        <taxon>Pleosporomycetidae</taxon>
        <taxon>Pleosporales</taxon>
        <taxon>Massarineae</taxon>
        <taxon>Massarinaceae</taxon>
        <taxon>Massarina</taxon>
    </lineage>
</organism>
<sequence>MSELGDTTPRLCLHIPNHRALHVFIICSSDIYPGPPYHTIHAYRLTSLLHSHPYITYKPLPAPQPPNHVHTPPLPKSLGRQYRQSRPNPLNLPHPAIFPKSIHHPAKISPALTHTCDKQHARSIRSFAPHQSQHSALGSGLLPTTQVLPSFQAWRHGHGHEHMHRHRHRHKHKSRSPFSLP</sequence>
<feature type="region of interest" description="Disordered" evidence="1">
    <location>
        <begin position="157"/>
        <end position="181"/>
    </location>
</feature>
<dbReference type="Proteomes" id="UP000799753">
    <property type="component" value="Unassembled WGS sequence"/>
</dbReference>
<protein>
    <submittedName>
        <fullName evidence="2">Uncharacterized protein</fullName>
    </submittedName>
</protein>